<evidence type="ECO:0000256" key="2">
    <source>
        <dbReference type="ARBA" id="ARBA00018687"/>
    </source>
</evidence>
<dbReference type="EMBL" id="KV453842">
    <property type="protein sequence ID" value="ODV89934.1"/>
    <property type="molecule type" value="Genomic_DNA"/>
</dbReference>
<dbReference type="AlphaFoldDB" id="A0A1E4TDV6"/>
<protein>
    <recommendedName>
        <fullName evidence="2">Structural maintenance of chromosomes protein 5</fullName>
    </recommendedName>
</protein>
<dbReference type="GO" id="GO:0030915">
    <property type="term" value="C:Smc5-Smc6 complex"/>
    <property type="evidence" value="ECO:0007669"/>
    <property type="project" value="TreeGrafter"/>
</dbReference>
<evidence type="ECO:0000259" key="5">
    <source>
        <dbReference type="Pfam" id="PF13476"/>
    </source>
</evidence>
<evidence type="ECO:0000256" key="3">
    <source>
        <dbReference type="ARBA" id="ARBA00023054"/>
    </source>
</evidence>
<accession>A0A1E4TDV6</accession>
<dbReference type="InterPro" id="IPR027417">
    <property type="entry name" value="P-loop_NTPase"/>
</dbReference>
<comment type="similarity">
    <text evidence="1">Belongs to the SMC family. SMC5 subfamily.</text>
</comment>
<dbReference type="Proteomes" id="UP000095023">
    <property type="component" value="Unassembled WGS sequence"/>
</dbReference>
<feature type="domain" description="Rad50/SbcC-type AAA" evidence="5">
    <location>
        <begin position="15"/>
        <end position="198"/>
    </location>
</feature>
<name>A0A1E4TDV6_9ASCO</name>
<organism evidence="6 7">
    <name type="scientific">Tortispora caseinolytica NRRL Y-17796</name>
    <dbReference type="NCBI Taxonomy" id="767744"/>
    <lineage>
        <taxon>Eukaryota</taxon>
        <taxon>Fungi</taxon>
        <taxon>Dikarya</taxon>
        <taxon>Ascomycota</taxon>
        <taxon>Saccharomycotina</taxon>
        <taxon>Trigonopsidomycetes</taxon>
        <taxon>Trigonopsidales</taxon>
        <taxon>Trigonopsidaceae</taxon>
        <taxon>Tortispora</taxon>
    </lineage>
</organism>
<evidence type="ECO:0000313" key="7">
    <source>
        <dbReference type="Proteomes" id="UP000095023"/>
    </source>
</evidence>
<dbReference type="Gene3D" id="3.40.50.300">
    <property type="entry name" value="P-loop containing nucleotide triphosphate hydrolases"/>
    <property type="match status" value="2"/>
</dbReference>
<dbReference type="GO" id="GO:0003697">
    <property type="term" value="F:single-stranded DNA binding"/>
    <property type="evidence" value="ECO:0007669"/>
    <property type="project" value="TreeGrafter"/>
</dbReference>
<dbReference type="InterPro" id="IPR038729">
    <property type="entry name" value="Rad50/SbcC_AAA"/>
</dbReference>
<feature type="coiled-coil region" evidence="4">
    <location>
        <begin position="350"/>
        <end position="402"/>
    </location>
</feature>
<dbReference type="Pfam" id="PF13476">
    <property type="entry name" value="AAA_23"/>
    <property type="match status" value="1"/>
</dbReference>
<dbReference type="GO" id="GO:0000724">
    <property type="term" value="P:double-strand break repair via homologous recombination"/>
    <property type="evidence" value="ECO:0007669"/>
    <property type="project" value="TreeGrafter"/>
</dbReference>
<evidence type="ECO:0000256" key="1">
    <source>
        <dbReference type="ARBA" id="ARBA00010171"/>
    </source>
</evidence>
<feature type="coiled-coil region" evidence="4">
    <location>
        <begin position="857"/>
        <end position="891"/>
    </location>
</feature>
<feature type="coiled-coil region" evidence="4">
    <location>
        <begin position="624"/>
        <end position="703"/>
    </location>
</feature>
<dbReference type="GO" id="GO:0007059">
    <property type="term" value="P:chromosome segregation"/>
    <property type="evidence" value="ECO:0007669"/>
    <property type="project" value="UniProtKB-ARBA"/>
</dbReference>
<dbReference type="OrthoDB" id="10254973at2759"/>
<proteinExistence type="inferred from homology"/>
<keyword evidence="3 4" id="KW-0175">Coiled coil</keyword>
<dbReference type="SUPFAM" id="SSF52540">
    <property type="entry name" value="P-loop containing nucleoside triphosphate hydrolases"/>
    <property type="match status" value="2"/>
</dbReference>
<dbReference type="PANTHER" id="PTHR45916">
    <property type="entry name" value="STRUCTURAL MAINTENANCE OF CHROMOSOMES PROTEIN 5"/>
    <property type="match status" value="1"/>
</dbReference>
<feature type="coiled-coil region" evidence="4">
    <location>
        <begin position="179"/>
        <end position="206"/>
    </location>
</feature>
<gene>
    <name evidence="6" type="ORF">CANCADRAFT_1669</name>
</gene>
<dbReference type="PANTHER" id="PTHR45916:SF1">
    <property type="entry name" value="STRUCTURAL MAINTENANCE OF CHROMOSOMES PROTEIN 5"/>
    <property type="match status" value="1"/>
</dbReference>
<dbReference type="GO" id="GO:0005634">
    <property type="term" value="C:nucleus"/>
    <property type="evidence" value="ECO:0007669"/>
    <property type="project" value="TreeGrafter"/>
</dbReference>
<evidence type="ECO:0000313" key="6">
    <source>
        <dbReference type="EMBL" id="ODV89934.1"/>
    </source>
</evidence>
<feature type="coiled-coil region" evidence="4">
    <location>
        <begin position="747"/>
        <end position="802"/>
    </location>
</feature>
<evidence type="ECO:0000256" key="4">
    <source>
        <dbReference type="SAM" id="Coils"/>
    </source>
</evidence>
<reference evidence="7" key="1">
    <citation type="submission" date="2016-02" db="EMBL/GenBank/DDBJ databases">
        <title>Comparative genomics of biotechnologically important yeasts.</title>
        <authorList>
            <consortium name="DOE Joint Genome Institute"/>
            <person name="Riley R."/>
            <person name="Haridas S."/>
            <person name="Wolfe K.H."/>
            <person name="Lopes M.R."/>
            <person name="Hittinger C.T."/>
            <person name="Goker M."/>
            <person name="Salamov A."/>
            <person name="Wisecaver J."/>
            <person name="Long T.M."/>
            <person name="Aerts A.L."/>
            <person name="Barry K."/>
            <person name="Choi C."/>
            <person name="Clum A."/>
            <person name="Coughlan A.Y."/>
            <person name="Deshpande S."/>
            <person name="Douglass A.P."/>
            <person name="Hanson S.J."/>
            <person name="Klenk H.-P."/>
            <person name="Labutti K."/>
            <person name="Lapidus A."/>
            <person name="Lindquist E."/>
            <person name="Lipzen A."/>
            <person name="Meier-Kolthoff J.P."/>
            <person name="Ohm R.A."/>
            <person name="Otillar R.P."/>
            <person name="Pangilinan J."/>
            <person name="Peng Y."/>
            <person name="Rokas A."/>
            <person name="Rosa C.A."/>
            <person name="Scheuner C."/>
            <person name="Sibirny A.A."/>
            <person name="Slot J.C."/>
            <person name="Stielow J.B."/>
            <person name="Sun H."/>
            <person name="Kurtzman C.P."/>
            <person name="Blackwell M."/>
            <person name="Jeffries T.W."/>
            <person name="Grigoriev I.V."/>
        </authorList>
    </citation>
    <scope>NUCLEOTIDE SEQUENCE [LARGE SCALE GENOMIC DNA]</scope>
    <source>
        <strain evidence="7">NRRL Y-17796</strain>
    </source>
</reference>
<sequence>MATDENFAPGSIVQISLTDFVTYSAATFRFSPNFNMIIGPNGTGKSTVVCGIHLGLGGRADVLGRAKSEKEFIKRNCNVANINLVIRGREDNDIVINRKILQNGNEWSVNGKNSTKKAVVDMVASLGVQTDNLCQFLPQDRVADFAQMTPVDLLRRTEESASQDLAAKHDTLIGLHAEASDLKSTCQKTEDTLKQLELDHERQRIEVDAFHEYQSLKKQSAFWSVALSRVELREMKTLQQHNKQHLSNNKLKLKETDSAILDKRTMLEERRKQLDSEKIKLRTAQNKSQTSSSKLYSLKKRNGDEIYSLSQASVKLTSGQQEKDEAEKTIALITDKIVEQDNAVKSFEDFSEQEQEISNKRKELDSLKSEYLYKIAELKETRNAIIRDLSKSEKRKTQLESEIASPVRLLNAQLGLLEKYNEKYTAQALKWLNNNTDEFQGNVFAPPLISASWDNNRARIISSLVNQATMVSFVCENQSDFEKFSELVLDQQGYNVNLKCVSNGSLSDIKTPCDTAELQKYGFDCWAIDLIEAPTPVKVMLAENSQLSYTAVSFKGLSREQLDSARQVKKDGRLVFRNIISGNSFHQVKISSYGKRNAISSNFELRDPRPLIAQCGSTADVSHMHELETQREELNDILKQKRKKVAQVDVEIDKVKTKISTIDEELNELKSATREISLKQKSHKRLIIERNENIKRLKNLKQRDDSFFEREREKNIKICNEATDSIINVTKQIANYSLSLFDVSFKATVHEKIVERYRSECNDLEREIVELKQTREHISEQISELHEAIERMKQKARAITQKEADNRDLLDQEDLDKLEAILAEQSMSRDVINKKLQNVDRLLRLKEGNVSDVIDSFKAREERMDELRSIIANLKERDAKAKEDIETLRAEYETEVLNLVESVSTQFSDSMKHINCVGEVRLEKDEDYAKWKIVIMVKFRPNEALQPLTGFRQSGGERAVSTIYYLMALQGITRVPFRLVDEINQGMDPRNERLVHKRFVDLACDENSPQYFLITPKLLSDLEYHPKMMVHCIFSGSTLLDNDAEISRPGGPSTLGKRKLVKLGDLRRYVKKVKAEAS</sequence>
<keyword evidence="7" id="KW-1185">Reference proteome</keyword>